<accession>A0A4Q9R2Q8</accession>
<dbReference type="OrthoDB" id="9091734at2"/>
<keyword evidence="3" id="KW-1185">Reference proteome</keyword>
<evidence type="ECO:0000256" key="1">
    <source>
        <dbReference type="SAM" id="Phobius"/>
    </source>
</evidence>
<keyword evidence="1" id="KW-0472">Membrane</keyword>
<dbReference type="EMBL" id="QJUP01000020">
    <property type="protein sequence ID" value="TBU93524.1"/>
    <property type="molecule type" value="Genomic_DNA"/>
</dbReference>
<keyword evidence="1" id="KW-0812">Transmembrane</keyword>
<name>A0A4Q9R2Q8_9GAMM</name>
<dbReference type="Proteomes" id="UP000292639">
    <property type="component" value="Unassembled WGS sequence"/>
</dbReference>
<evidence type="ECO:0000313" key="2">
    <source>
        <dbReference type="EMBL" id="TBU93524.1"/>
    </source>
</evidence>
<organism evidence="2 3">
    <name type="scientific">Stutzerimonas kirkiae</name>
    <dbReference type="NCBI Taxonomy" id="2211392"/>
    <lineage>
        <taxon>Bacteria</taxon>
        <taxon>Pseudomonadati</taxon>
        <taxon>Pseudomonadota</taxon>
        <taxon>Gammaproteobacteria</taxon>
        <taxon>Pseudomonadales</taxon>
        <taxon>Pseudomonadaceae</taxon>
        <taxon>Stutzerimonas</taxon>
    </lineage>
</organism>
<protein>
    <recommendedName>
        <fullName evidence="4">Pilus assembly protein</fullName>
    </recommendedName>
</protein>
<sequence length="210" mass="23059">MKNLSRLGRLWRRSALRRLGLASGGSVAIEAALLLPLGLFAGIGAWELYSYYRAVSVVDRAAFMIANSVAMQRQLVDGGDCDLSDHICTYGALAPDLLQPLGYREGGGLVISLFATQTLADDATPAWEEQQRWQRAYQGSANLARLASRLDPPSGFPQASTGDTMVVVEVFYDYRPFSMSTAFWQSLGGERTIASRVFQRPRFTSLQALQ</sequence>
<evidence type="ECO:0000313" key="3">
    <source>
        <dbReference type="Proteomes" id="UP000292639"/>
    </source>
</evidence>
<feature type="transmembrane region" description="Helical" evidence="1">
    <location>
        <begin position="21"/>
        <end position="46"/>
    </location>
</feature>
<proteinExistence type="predicted"/>
<gene>
    <name evidence="2" type="ORF">DNJ96_13880</name>
</gene>
<dbReference type="AlphaFoldDB" id="A0A4Q9R2Q8"/>
<dbReference type="RefSeq" id="WP_131184852.1">
    <property type="nucleotide sequence ID" value="NZ_QJUO01000018.1"/>
</dbReference>
<comment type="caution">
    <text evidence="2">The sequence shown here is derived from an EMBL/GenBank/DDBJ whole genome shotgun (WGS) entry which is preliminary data.</text>
</comment>
<keyword evidence="1" id="KW-1133">Transmembrane helix</keyword>
<evidence type="ECO:0008006" key="4">
    <source>
        <dbReference type="Google" id="ProtNLM"/>
    </source>
</evidence>
<reference evidence="2 3" key="1">
    <citation type="submission" date="2018-06" db="EMBL/GenBank/DDBJ databases">
        <title>Three novel Pseudomonas species isolated from symptomatic oak.</title>
        <authorList>
            <person name="Bueno-Gonzalez V."/>
            <person name="Brady C."/>
        </authorList>
    </citation>
    <scope>NUCLEOTIDE SEQUENCE [LARGE SCALE GENOMIC DNA]</scope>
    <source>
        <strain evidence="2 3">P17C</strain>
    </source>
</reference>